<dbReference type="AlphaFoldDB" id="A0A4R5TJL2"/>
<evidence type="ECO:0000256" key="1">
    <source>
        <dbReference type="SAM" id="SignalP"/>
    </source>
</evidence>
<dbReference type="Proteomes" id="UP000294796">
    <property type="component" value="Unassembled WGS sequence"/>
</dbReference>
<dbReference type="SUPFAM" id="SSF56925">
    <property type="entry name" value="OMPA-like"/>
    <property type="match status" value="1"/>
</dbReference>
<reference evidence="2 3" key="1">
    <citation type="submission" date="2019-03" db="EMBL/GenBank/DDBJ databases">
        <title>Luteimonas zhaokaii sp.nov., isolated from the rectal contents of Plateau pika in Yushu, Qinghai Province, China.</title>
        <authorList>
            <person name="Zhang G."/>
        </authorList>
    </citation>
    <scope>NUCLEOTIDE SEQUENCE [LARGE SCALE GENOMIC DNA]</scope>
    <source>
        <strain evidence="2 3">B9</strain>
    </source>
</reference>
<keyword evidence="3" id="KW-1185">Reference proteome</keyword>
<dbReference type="OrthoDB" id="5735897at2"/>
<proteinExistence type="predicted"/>
<evidence type="ECO:0000313" key="3">
    <source>
        <dbReference type="Proteomes" id="UP000294796"/>
    </source>
</evidence>
<name>A0A4R5TJL2_9GAMM</name>
<dbReference type="InterPro" id="IPR011250">
    <property type="entry name" value="OMP/PagP_B-barrel"/>
</dbReference>
<evidence type="ECO:0000313" key="2">
    <source>
        <dbReference type="EMBL" id="TDK21042.1"/>
    </source>
</evidence>
<protein>
    <submittedName>
        <fullName evidence="2">Porin family protein</fullName>
    </submittedName>
</protein>
<keyword evidence="1" id="KW-0732">Signal</keyword>
<dbReference type="Gene3D" id="2.40.160.20">
    <property type="match status" value="1"/>
</dbReference>
<organism evidence="2 3">
    <name type="scientific">Luteimonas aestuarii</name>
    <dbReference type="NCBI Taxonomy" id="453837"/>
    <lineage>
        <taxon>Bacteria</taxon>
        <taxon>Pseudomonadati</taxon>
        <taxon>Pseudomonadota</taxon>
        <taxon>Gammaproteobacteria</taxon>
        <taxon>Lysobacterales</taxon>
        <taxon>Lysobacteraceae</taxon>
        <taxon>Luteimonas</taxon>
    </lineage>
</organism>
<sequence>MHKLALPAALVAALFAPAAFAQSTAGDNYRPSQQVGEGAWFISGNVGRTDGGTAGRFGTGNFNFLESNRGRQTGYGVNTGYRWKLSDSWGLGAEVGYTDLGNFRVRNVFNSDDVDQTERTDALRGWTAGANARWNVNPAWYVGMRGGYFRASDNSRDYYNTIGEELGIRSGRTSGRNSWYAGVGTGWQANENLSVGLHYDYYRAKAGTLVDEGSGVEVDGPKRSTALVGLSAEYAF</sequence>
<feature type="chain" id="PRO_5020553096" evidence="1">
    <location>
        <begin position="22"/>
        <end position="236"/>
    </location>
</feature>
<dbReference type="EMBL" id="SMTF01000017">
    <property type="protein sequence ID" value="TDK21042.1"/>
    <property type="molecule type" value="Genomic_DNA"/>
</dbReference>
<gene>
    <name evidence="2" type="ORF">E2F46_15185</name>
</gene>
<feature type="signal peptide" evidence="1">
    <location>
        <begin position="1"/>
        <end position="21"/>
    </location>
</feature>
<comment type="caution">
    <text evidence="2">The sequence shown here is derived from an EMBL/GenBank/DDBJ whole genome shotgun (WGS) entry which is preliminary data.</text>
</comment>
<dbReference type="RefSeq" id="WP_133323434.1">
    <property type="nucleotide sequence ID" value="NZ_SMTF01000017.1"/>
</dbReference>
<accession>A0A4R5TJL2</accession>